<comment type="similarity">
    <text evidence="1 4">Belongs to the 5-formyltetrahydrofolate cyclo-ligase family.</text>
</comment>
<name>A0ABS4H4E9_9BACL</name>
<dbReference type="Proteomes" id="UP001519273">
    <property type="component" value="Unassembled WGS sequence"/>
</dbReference>
<dbReference type="EC" id="6.3.3.2" evidence="4"/>
<dbReference type="InterPro" id="IPR024185">
    <property type="entry name" value="FTHF_cligase-like_sf"/>
</dbReference>
<reference evidence="5 6" key="1">
    <citation type="submission" date="2021-03" db="EMBL/GenBank/DDBJ databases">
        <title>Genomic Encyclopedia of Type Strains, Phase IV (KMG-IV): sequencing the most valuable type-strain genomes for metagenomic binning, comparative biology and taxonomic classification.</title>
        <authorList>
            <person name="Goeker M."/>
        </authorList>
    </citation>
    <scope>NUCLEOTIDE SEQUENCE [LARGE SCALE GENOMIC DNA]</scope>
    <source>
        <strain evidence="5 6">DSM 23491</strain>
    </source>
</reference>
<dbReference type="EMBL" id="JAGGKP010000005">
    <property type="protein sequence ID" value="MBP1937404.1"/>
    <property type="molecule type" value="Genomic_DNA"/>
</dbReference>
<evidence type="ECO:0000256" key="4">
    <source>
        <dbReference type="RuleBase" id="RU361279"/>
    </source>
</evidence>
<proteinExistence type="inferred from homology"/>
<sequence length="220" mass="25114">MDILVIKQQLREAMRTLRGNIPEEDRLQQSIAACQLATYECIEPLRRKSGRKQLTICSYLPFRDEPDTLPLIRHCWAQGDTVLAPRVDPLSRNFELHEISRESDIEQGTWGIPEPKEDAPMWEPGRGSIDFVLVPGLAFDRHGGRIGYGGGYYDRFLQKINNFTYQNSPELAKPLLGAIVLTGQLIDHIPMEEHDYYMDMLFTSTHVIYTDKGCECNGTV</sequence>
<gene>
    <name evidence="5" type="ORF">J2Z20_002299</name>
</gene>
<dbReference type="Pfam" id="PF01812">
    <property type="entry name" value="5-FTHF_cyc-lig"/>
    <property type="match status" value="1"/>
</dbReference>
<comment type="catalytic activity">
    <reaction evidence="4">
        <text>(6S)-5-formyl-5,6,7,8-tetrahydrofolate + ATP = (6R)-5,10-methenyltetrahydrofolate + ADP + phosphate</text>
        <dbReference type="Rhea" id="RHEA:10488"/>
        <dbReference type="ChEBI" id="CHEBI:30616"/>
        <dbReference type="ChEBI" id="CHEBI:43474"/>
        <dbReference type="ChEBI" id="CHEBI:57455"/>
        <dbReference type="ChEBI" id="CHEBI:57457"/>
        <dbReference type="ChEBI" id="CHEBI:456216"/>
        <dbReference type="EC" id="6.3.3.2"/>
    </reaction>
</comment>
<evidence type="ECO:0000313" key="5">
    <source>
        <dbReference type="EMBL" id="MBP1937404.1"/>
    </source>
</evidence>
<dbReference type="SUPFAM" id="SSF100950">
    <property type="entry name" value="NagB/RpiA/CoA transferase-like"/>
    <property type="match status" value="1"/>
</dbReference>
<comment type="caution">
    <text evidence="5">The sequence shown here is derived from an EMBL/GenBank/DDBJ whole genome shotgun (WGS) entry which is preliminary data.</text>
</comment>
<dbReference type="PIRSF" id="PIRSF006806">
    <property type="entry name" value="FTHF_cligase"/>
    <property type="match status" value="1"/>
</dbReference>
<evidence type="ECO:0000313" key="6">
    <source>
        <dbReference type="Proteomes" id="UP001519273"/>
    </source>
</evidence>
<dbReference type="NCBIfam" id="TIGR02727">
    <property type="entry name" value="MTHFS_bact"/>
    <property type="match status" value="1"/>
</dbReference>
<evidence type="ECO:0000256" key="2">
    <source>
        <dbReference type="ARBA" id="ARBA00022741"/>
    </source>
</evidence>
<keyword evidence="2 4" id="KW-0547">Nucleotide-binding</keyword>
<keyword evidence="6" id="KW-1185">Reference proteome</keyword>
<dbReference type="PANTHER" id="PTHR23407:SF1">
    <property type="entry name" value="5-FORMYLTETRAHYDROFOLATE CYCLO-LIGASE"/>
    <property type="match status" value="1"/>
</dbReference>
<dbReference type="InterPro" id="IPR037171">
    <property type="entry name" value="NagB/RpiA_transferase-like"/>
</dbReference>
<evidence type="ECO:0000256" key="3">
    <source>
        <dbReference type="ARBA" id="ARBA00022840"/>
    </source>
</evidence>
<dbReference type="PANTHER" id="PTHR23407">
    <property type="entry name" value="ATPASE INHIBITOR/5-FORMYLTETRAHYDROFOLATE CYCLO-LIGASE"/>
    <property type="match status" value="1"/>
</dbReference>
<keyword evidence="4" id="KW-0460">Magnesium</keyword>
<keyword evidence="5" id="KW-0436">Ligase</keyword>
<keyword evidence="4" id="KW-0479">Metal-binding</keyword>
<comment type="cofactor">
    <cofactor evidence="4">
        <name>Mg(2+)</name>
        <dbReference type="ChEBI" id="CHEBI:18420"/>
    </cofactor>
</comment>
<evidence type="ECO:0000256" key="1">
    <source>
        <dbReference type="ARBA" id="ARBA00010638"/>
    </source>
</evidence>
<protein>
    <recommendedName>
        <fullName evidence="4">5-formyltetrahydrofolate cyclo-ligase</fullName>
        <ecNumber evidence="4">6.3.3.2</ecNumber>
    </recommendedName>
</protein>
<accession>A0ABS4H4E9</accession>
<keyword evidence="3 4" id="KW-0067">ATP-binding</keyword>
<dbReference type="InterPro" id="IPR002698">
    <property type="entry name" value="FTHF_cligase"/>
</dbReference>
<organism evidence="5 6">
    <name type="scientific">Paenibacillus sediminis</name>
    <dbReference type="NCBI Taxonomy" id="664909"/>
    <lineage>
        <taxon>Bacteria</taxon>
        <taxon>Bacillati</taxon>
        <taxon>Bacillota</taxon>
        <taxon>Bacilli</taxon>
        <taxon>Bacillales</taxon>
        <taxon>Paenibacillaceae</taxon>
        <taxon>Paenibacillus</taxon>
    </lineage>
</organism>
<dbReference type="GO" id="GO:0030272">
    <property type="term" value="F:5-formyltetrahydrofolate cyclo-ligase activity"/>
    <property type="evidence" value="ECO:0007669"/>
    <property type="project" value="UniProtKB-EC"/>
</dbReference>
<dbReference type="RefSeq" id="WP_209849816.1">
    <property type="nucleotide sequence ID" value="NZ_CBCRVE010000005.1"/>
</dbReference>
<dbReference type="Gene3D" id="3.40.50.10420">
    <property type="entry name" value="NagB/RpiA/CoA transferase-like"/>
    <property type="match status" value="1"/>
</dbReference>